<reference evidence="3" key="2">
    <citation type="submission" date="2020-05" db="UniProtKB">
        <authorList>
            <consortium name="EnsemblMetazoa"/>
        </authorList>
    </citation>
    <scope>IDENTIFICATION</scope>
</reference>
<dbReference type="EMBL" id="ATLV01021814">
    <property type="status" value="NOT_ANNOTATED_CDS"/>
    <property type="molecule type" value="Genomic_DNA"/>
</dbReference>
<evidence type="ECO:0000256" key="1">
    <source>
        <dbReference type="SAM" id="MobiDB-lite"/>
    </source>
</evidence>
<dbReference type="Proteomes" id="UP000030765">
    <property type="component" value="Unassembled WGS sequence"/>
</dbReference>
<feature type="region of interest" description="Disordered" evidence="1">
    <location>
        <begin position="1"/>
        <end position="28"/>
    </location>
</feature>
<sequence>MARPFPGLTPPIGIGGTKSRTSPSAHKKRNRAFRWYGGRLGVVFLRLTVSSQPPPSPPPPPYVPVVGGGVYGLPVRLNGSRAGAVTGEVSCIGWGERDSRKASAAD</sequence>
<keyword evidence="4" id="KW-1185">Reference proteome</keyword>
<protein>
    <submittedName>
        <fullName evidence="2 3">Uncharacterized protein</fullName>
    </submittedName>
</protein>
<feature type="compositionally biased region" description="Low complexity" evidence="1">
    <location>
        <begin position="1"/>
        <end position="12"/>
    </location>
</feature>
<dbReference type="EnsemblMetazoa" id="ASIC014883-RA">
    <property type="protein sequence ID" value="ASIC014883-PA"/>
    <property type="gene ID" value="ASIC014883"/>
</dbReference>
<dbReference type="AlphaFoldDB" id="A0A084W9I4"/>
<evidence type="ECO:0000313" key="2">
    <source>
        <dbReference type="EMBL" id="KFB46878.1"/>
    </source>
</evidence>
<dbReference type="VEuPathDB" id="VectorBase:ASIC014883"/>
<reference evidence="2 4" key="1">
    <citation type="journal article" date="2014" name="BMC Genomics">
        <title>Genome sequence of Anopheles sinensis provides insight into genetics basis of mosquito competence for malaria parasites.</title>
        <authorList>
            <person name="Zhou D."/>
            <person name="Zhang D."/>
            <person name="Ding G."/>
            <person name="Shi L."/>
            <person name="Hou Q."/>
            <person name="Ye Y."/>
            <person name="Xu Y."/>
            <person name="Zhou H."/>
            <person name="Xiong C."/>
            <person name="Li S."/>
            <person name="Yu J."/>
            <person name="Hong S."/>
            <person name="Yu X."/>
            <person name="Zou P."/>
            <person name="Chen C."/>
            <person name="Chang X."/>
            <person name="Wang W."/>
            <person name="Lv Y."/>
            <person name="Sun Y."/>
            <person name="Ma L."/>
            <person name="Shen B."/>
            <person name="Zhu C."/>
        </authorList>
    </citation>
    <scope>NUCLEOTIDE SEQUENCE [LARGE SCALE GENOMIC DNA]</scope>
</reference>
<proteinExistence type="predicted"/>
<organism evidence="2">
    <name type="scientific">Anopheles sinensis</name>
    <name type="common">Mosquito</name>
    <dbReference type="NCBI Taxonomy" id="74873"/>
    <lineage>
        <taxon>Eukaryota</taxon>
        <taxon>Metazoa</taxon>
        <taxon>Ecdysozoa</taxon>
        <taxon>Arthropoda</taxon>
        <taxon>Hexapoda</taxon>
        <taxon>Insecta</taxon>
        <taxon>Pterygota</taxon>
        <taxon>Neoptera</taxon>
        <taxon>Endopterygota</taxon>
        <taxon>Diptera</taxon>
        <taxon>Nematocera</taxon>
        <taxon>Culicoidea</taxon>
        <taxon>Culicidae</taxon>
        <taxon>Anophelinae</taxon>
        <taxon>Anopheles</taxon>
    </lineage>
</organism>
<gene>
    <name evidence="2" type="ORF">ZHAS_00014883</name>
</gene>
<evidence type="ECO:0000313" key="3">
    <source>
        <dbReference type="EnsemblMetazoa" id="ASIC014883-PA"/>
    </source>
</evidence>
<name>A0A084W9I4_ANOSI</name>
<accession>A0A084W9I4</accession>
<evidence type="ECO:0000313" key="4">
    <source>
        <dbReference type="Proteomes" id="UP000030765"/>
    </source>
</evidence>
<dbReference type="EMBL" id="KE525323">
    <property type="protein sequence ID" value="KFB46878.1"/>
    <property type="molecule type" value="Genomic_DNA"/>
</dbReference>